<feature type="binding site" evidence="11">
    <location>
        <position position="153"/>
    </location>
    <ligand>
        <name>S-adenosyl-L-methionine</name>
        <dbReference type="ChEBI" id="CHEBI:59789"/>
    </ligand>
</feature>
<keyword evidence="5 11" id="KW-0949">S-adenosyl-L-methionine</keyword>
<dbReference type="PROSITE" id="PS51689">
    <property type="entry name" value="SAM_RNA_A_N6_MT"/>
    <property type="match status" value="1"/>
</dbReference>
<evidence type="ECO:0000256" key="8">
    <source>
        <dbReference type="ARBA" id="ARBA00023015"/>
    </source>
</evidence>
<keyword evidence="6 11" id="KW-0694">RNA-binding</keyword>
<feature type="binding site" evidence="11">
    <location>
        <position position="103"/>
    </location>
    <ligand>
        <name>S-adenosyl-L-methionine</name>
        <dbReference type="ChEBI" id="CHEBI:59789"/>
    </ligand>
</feature>
<evidence type="ECO:0000256" key="12">
    <source>
        <dbReference type="RuleBase" id="RU362106"/>
    </source>
</evidence>
<evidence type="ECO:0000256" key="11">
    <source>
        <dbReference type="PROSITE-ProRule" id="PRU01026"/>
    </source>
</evidence>
<keyword evidence="10" id="KW-0804">Transcription</keyword>
<dbReference type="AlphaFoldDB" id="A0A1B6L546"/>
<reference evidence="13" key="1">
    <citation type="submission" date="2015-11" db="EMBL/GenBank/DDBJ databases">
        <title>De novo transcriptome assembly of four potential Pierce s Disease insect vectors from Arizona vineyards.</title>
        <authorList>
            <person name="Tassone E.E."/>
        </authorList>
    </citation>
    <scope>NUCLEOTIDE SEQUENCE</scope>
</reference>
<protein>
    <recommendedName>
        <fullName evidence="12">rRNA adenine N(6)-methyltransferase</fullName>
        <ecNumber evidence="12">2.1.1.-</ecNumber>
    </recommendedName>
</protein>
<evidence type="ECO:0000256" key="7">
    <source>
        <dbReference type="ARBA" id="ARBA00022946"/>
    </source>
</evidence>
<dbReference type="GO" id="GO:0005759">
    <property type="term" value="C:mitochondrial matrix"/>
    <property type="evidence" value="ECO:0007669"/>
    <property type="project" value="TreeGrafter"/>
</dbReference>
<proteinExistence type="inferred from homology"/>
<dbReference type="EC" id="2.1.1.-" evidence="12"/>
<organism evidence="13">
    <name type="scientific">Graphocephala atropunctata</name>
    <dbReference type="NCBI Taxonomy" id="36148"/>
    <lineage>
        <taxon>Eukaryota</taxon>
        <taxon>Metazoa</taxon>
        <taxon>Ecdysozoa</taxon>
        <taxon>Arthropoda</taxon>
        <taxon>Hexapoda</taxon>
        <taxon>Insecta</taxon>
        <taxon>Pterygota</taxon>
        <taxon>Neoptera</taxon>
        <taxon>Paraneoptera</taxon>
        <taxon>Hemiptera</taxon>
        <taxon>Auchenorrhyncha</taxon>
        <taxon>Membracoidea</taxon>
        <taxon>Cicadellidae</taxon>
        <taxon>Cicadellinae</taxon>
        <taxon>Cicadellini</taxon>
        <taxon>Graphocephala</taxon>
    </lineage>
</organism>
<dbReference type="GO" id="GO:0006391">
    <property type="term" value="P:transcription initiation at mitochondrial promoter"/>
    <property type="evidence" value="ECO:0007669"/>
    <property type="project" value="TreeGrafter"/>
</dbReference>
<dbReference type="GO" id="GO:0003723">
    <property type="term" value="F:RNA binding"/>
    <property type="evidence" value="ECO:0007669"/>
    <property type="project" value="UniProtKB-UniRule"/>
</dbReference>
<evidence type="ECO:0000256" key="3">
    <source>
        <dbReference type="ARBA" id="ARBA00022603"/>
    </source>
</evidence>
<comment type="subcellular location">
    <subcellularLocation>
        <location evidence="1">Mitochondrion</location>
    </subcellularLocation>
</comment>
<keyword evidence="8" id="KW-0805">Transcription regulation</keyword>
<dbReference type="Gene3D" id="3.40.50.150">
    <property type="entry name" value="Vaccinia Virus protein VP39"/>
    <property type="match status" value="1"/>
</dbReference>
<evidence type="ECO:0000256" key="4">
    <source>
        <dbReference type="ARBA" id="ARBA00022679"/>
    </source>
</evidence>
<keyword evidence="2 12" id="KW-0698">rRNA processing</keyword>
<dbReference type="InterPro" id="IPR001737">
    <property type="entry name" value="KsgA/Erm"/>
</dbReference>
<dbReference type="Pfam" id="PF00398">
    <property type="entry name" value="RrnaAD"/>
    <property type="match status" value="1"/>
</dbReference>
<sequence length="463" mass="52652">MSSISCCHTIKMCWNIEVTSSRWFSSSNLKIVRKKTKFKTEQDHVEAKEDTGVPKSKIKVTNRLNHYKTLVEYFESKQCLNALNKIPTLYVLRKFKTPKCLYIIDKDVAGQLFKAMEPHLASYNGHVIEANAGVGLLTTHLLEAGHPALRIYESDSLLYTELQDLLAKYNSNARLIKLNLLPLWTMIKLDQNDHENRFGTAFEGIAPCAWDSDPVMKIIVAVSSKNFIKHMIYSVVFQGGICVFGRPELLITMPSEEYLKLTALPSHGYWFYRGHTVLFRLLFEHTVLATVPEKAFVPWMVKSKQPNTKTGEDDGVMNLVRVSPRRDLFQMIPPHLIKPFWFFVHTMARNRQTKLIPNLEKWIPGIGVKLIAKGYNILTPVGSLSPEEFLEIFMEFSSNKEFSTCSFLPAMESLILRMTSQGLVEEIGAETTKSSNSGSVDSGEDSVLVYDDFDLENLPRKPS</sequence>
<comment type="similarity">
    <text evidence="11 12">Belongs to the class I-like SAM-binding methyltransferase superfamily. rRNA adenine N(6)-methyltransferase family.</text>
</comment>
<feature type="binding site" evidence="11">
    <location>
        <position position="221"/>
    </location>
    <ligand>
        <name>S-adenosyl-L-methionine</name>
        <dbReference type="ChEBI" id="CHEBI:59789"/>
    </ligand>
</feature>
<keyword evidence="7" id="KW-0809">Transit peptide</keyword>
<dbReference type="PANTHER" id="PTHR11727:SF13">
    <property type="entry name" value="DIMETHYLADENOSINE TRANSFERASE 2, MITOCHONDRIAL"/>
    <property type="match status" value="1"/>
</dbReference>
<keyword evidence="3 11" id="KW-0489">Methyltransferase</keyword>
<dbReference type="PANTHER" id="PTHR11727">
    <property type="entry name" value="DIMETHYLADENOSINE TRANSFERASE"/>
    <property type="match status" value="1"/>
</dbReference>
<keyword evidence="9" id="KW-0496">Mitochondrion</keyword>
<evidence type="ECO:0000256" key="1">
    <source>
        <dbReference type="ARBA" id="ARBA00004173"/>
    </source>
</evidence>
<evidence type="ECO:0000313" key="13">
    <source>
        <dbReference type="EMBL" id="JAT18853.1"/>
    </source>
</evidence>
<dbReference type="GO" id="GO:0000179">
    <property type="term" value="F:rRNA (adenine-N6,N6-)-dimethyltransferase activity"/>
    <property type="evidence" value="ECO:0007669"/>
    <property type="project" value="UniProtKB-UniRule"/>
</dbReference>
<evidence type="ECO:0000256" key="10">
    <source>
        <dbReference type="ARBA" id="ARBA00023163"/>
    </source>
</evidence>
<dbReference type="EMBL" id="GEBQ01021124">
    <property type="protein sequence ID" value="JAT18853.1"/>
    <property type="molecule type" value="Transcribed_RNA"/>
</dbReference>
<evidence type="ECO:0000256" key="6">
    <source>
        <dbReference type="ARBA" id="ARBA00022884"/>
    </source>
</evidence>
<comment type="caution">
    <text evidence="11">Lacks conserved residue(s) required for the propagation of feature annotation.</text>
</comment>
<name>A0A1B6L546_9HEMI</name>
<keyword evidence="4 11" id="KW-0808">Transferase</keyword>
<dbReference type="SUPFAM" id="SSF53335">
    <property type="entry name" value="S-adenosyl-L-methionine-dependent methyltransferases"/>
    <property type="match status" value="1"/>
</dbReference>
<gene>
    <name evidence="13" type="ORF">g.8984</name>
</gene>
<dbReference type="GO" id="GO:0034246">
    <property type="term" value="F:mitochondrial transcription factor activity"/>
    <property type="evidence" value="ECO:0007669"/>
    <property type="project" value="TreeGrafter"/>
</dbReference>
<evidence type="ECO:0000256" key="9">
    <source>
        <dbReference type="ARBA" id="ARBA00023128"/>
    </source>
</evidence>
<evidence type="ECO:0000256" key="5">
    <source>
        <dbReference type="ARBA" id="ARBA00022691"/>
    </source>
</evidence>
<evidence type="ECO:0000256" key="2">
    <source>
        <dbReference type="ARBA" id="ARBA00022552"/>
    </source>
</evidence>
<dbReference type="InterPro" id="IPR029063">
    <property type="entry name" value="SAM-dependent_MTases_sf"/>
</dbReference>
<accession>A0A1B6L546</accession>